<dbReference type="PANTHER" id="PTHR24305">
    <property type="entry name" value="CYTOCHROME P450"/>
    <property type="match status" value="1"/>
</dbReference>
<dbReference type="InterPro" id="IPR001128">
    <property type="entry name" value="Cyt_P450"/>
</dbReference>
<feature type="binding site" description="axial binding residue" evidence="6">
    <location>
        <position position="540"/>
    </location>
    <ligand>
        <name>heme</name>
        <dbReference type="ChEBI" id="CHEBI:30413"/>
    </ligand>
    <ligandPart>
        <name>Fe</name>
        <dbReference type="ChEBI" id="CHEBI:18248"/>
    </ligandPart>
</feature>
<keyword evidence="5 6" id="KW-0408">Iron</keyword>
<dbReference type="GO" id="GO:0016705">
    <property type="term" value="F:oxidoreductase activity, acting on paired donors, with incorporation or reduction of molecular oxygen"/>
    <property type="evidence" value="ECO:0007669"/>
    <property type="project" value="InterPro"/>
</dbReference>
<evidence type="ECO:0000256" key="2">
    <source>
        <dbReference type="ARBA" id="ARBA00010617"/>
    </source>
</evidence>
<dbReference type="AlphaFoldDB" id="A0AAV9H6N6"/>
<keyword evidence="3 6" id="KW-0349">Heme</keyword>
<dbReference type="Pfam" id="PF00067">
    <property type="entry name" value="p450"/>
    <property type="match status" value="1"/>
</dbReference>
<comment type="cofactor">
    <cofactor evidence="1 6">
        <name>heme</name>
        <dbReference type="ChEBI" id="CHEBI:30413"/>
    </cofactor>
</comment>
<accession>A0AAV9H6N6</accession>
<gene>
    <name evidence="9" type="ORF">QBC42DRAFT_301776</name>
</gene>
<name>A0AAV9H6N6_9PEZI</name>
<evidence type="ECO:0000256" key="4">
    <source>
        <dbReference type="ARBA" id="ARBA00022723"/>
    </source>
</evidence>
<evidence type="ECO:0000256" key="6">
    <source>
        <dbReference type="PIRSR" id="PIRSR602401-1"/>
    </source>
</evidence>
<keyword evidence="4 6" id="KW-0479">Metal-binding</keyword>
<dbReference type="Gene3D" id="1.10.630.10">
    <property type="entry name" value="Cytochrome P450"/>
    <property type="match status" value="1"/>
</dbReference>
<feature type="transmembrane region" description="Helical" evidence="8">
    <location>
        <begin position="6"/>
        <end position="24"/>
    </location>
</feature>
<dbReference type="InterPro" id="IPR002401">
    <property type="entry name" value="Cyt_P450_E_grp-I"/>
</dbReference>
<proteinExistence type="inferred from homology"/>
<comment type="similarity">
    <text evidence="2 7">Belongs to the cytochrome P450 family.</text>
</comment>
<dbReference type="InterPro" id="IPR017972">
    <property type="entry name" value="Cyt_P450_CS"/>
</dbReference>
<dbReference type="PROSITE" id="PS00086">
    <property type="entry name" value="CYTOCHROME_P450"/>
    <property type="match status" value="1"/>
</dbReference>
<keyword evidence="8" id="KW-0472">Membrane</keyword>
<dbReference type="GO" id="GO:0004497">
    <property type="term" value="F:monooxygenase activity"/>
    <property type="evidence" value="ECO:0007669"/>
    <property type="project" value="UniProtKB-KW"/>
</dbReference>
<organism evidence="9 10">
    <name type="scientific">Cladorrhinum samala</name>
    <dbReference type="NCBI Taxonomy" id="585594"/>
    <lineage>
        <taxon>Eukaryota</taxon>
        <taxon>Fungi</taxon>
        <taxon>Dikarya</taxon>
        <taxon>Ascomycota</taxon>
        <taxon>Pezizomycotina</taxon>
        <taxon>Sordariomycetes</taxon>
        <taxon>Sordariomycetidae</taxon>
        <taxon>Sordariales</taxon>
        <taxon>Podosporaceae</taxon>
        <taxon>Cladorrhinum</taxon>
    </lineage>
</organism>
<evidence type="ECO:0000256" key="8">
    <source>
        <dbReference type="SAM" id="Phobius"/>
    </source>
</evidence>
<evidence type="ECO:0000256" key="5">
    <source>
        <dbReference type="ARBA" id="ARBA00023004"/>
    </source>
</evidence>
<feature type="transmembrane region" description="Helical" evidence="8">
    <location>
        <begin position="36"/>
        <end position="58"/>
    </location>
</feature>
<evidence type="ECO:0000313" key="10">
    <source>
        <dbReference type="Proteomes" id="UP001321749"/>
    </source>
</evidence>
<dbReference type="Proteomes" id="UP001321749">
    <property type="component" value="Unassembled WGS sequence"/>
</dbReference>
<evidence type="ECO:0000256" key="7">
    <source>
        <dbReference type="RuleBase" id="RU000461"/>
    </source>
</evidence>
<sequence length="635" mass="70670">MVSKAAATIAVAIAAVIVAAALNLRKNIAKARKTGLKYIVLPVSPVNLIWQLTFYIWVPIIKLLPKSLWEGWLFVLLPDWPFKTGQVHFEATGAETFIAVSPYDMLLFTEDAEVIHQITQRREAFPKDVAMYGILAIFGANVLTTEGHEWRKHRKLTAASFNEKNAASTFSESIKQAQGLLSTWFGPEGEKLGTTKTISSLEHDSLVWALNIISYVGFGLRLLWPGQEVPQDVDSNMAKYTSFKPRAGHTLTFADSIAETLEKIVAIMLIPLPILKFLPIKHTRAAYGARVNYVQYMREFLQDKVKEAQEGNANKKGMDIMGSLVQSRYGTQKSKEYALTDDEIIGNAFIMFVAGHETSANVLHFALIMLAANPAAQRRLQQDVEKLFGDSDPNTWVYEQSINPMLASHIGACINETLRLMPPVANIPKAVTPLADQPITLKGETHILPAGLSLAILPVSVHRNPRFWPTKPSERTGAPTDLDDFLPDRWYRTRSAEGDIEVEVDDKGDYGGFQGRDTSDSLYRPIRGSYIPFSDGPRSCLGRRIAIVEITAIFAVLFQKYSIELAVDEWASDEEVARMSSAEKRAVYAKAQEKSQNVLKSATSLLTLKLHGGENVPVRLVKKGKERFINDLELV</sequence>
<protein>
    <submittedName>
        <fullName evidence="9">Cytochrome P450</fullName>
    </submittedName>
</protein>
<dbReference type="EMBL" id="MU865173">
    <property type="protein sequence ID" value="KAK4456724.1"/>
    <property type="molecule type" value="Genomic_DNA"/>
</dbReference>
<dbReference type="PANTHER" id="PTHR24305:SF166">
    <property type="entry name" value="CYTOCHROME P450 12A4, MITOCHONDRIAL-RELATED"/>
    <property type="match status" value="1"/>
</dbReference>
<dbReference type="PRINTS" id="PR00463">
    <property type="entry name" value="EP450I"/>
</dbReference>
<dbReference type="SUPFAM" id="SSF48264">
    <property type="entry name" value="Cytochrome P450"/>
    <property type="match status" value="1"/>
</dbReference>
<comment type="caution">
    <text evidence="9">The sequence shown here is derived from an EMBL/GenBank/DDBJ whole genome shotgun (WGS) entry which is preliminary data.</text>
</comment>
<evidence type="ECO:0000256" key="3">
    <source>
        <dbReference type="ARBA" id="ARBA00022617"/>
    </source>
</evidence>
<reference evidence="9" key="2">
    <citation type="submission" date="2023-06" db="EMBL/GenBank/DDBJ databases">
        <authorList>
            <consortium name="Lawrence Berkeley National Laboratory"/>
            <person name="Mondo S.J."/>
            <person name="Hensen N."/>
            <person name="Bonometti L."/>
            <person name="Westerberg I."/>
            <person name="Brannstrom I.O."/>
            <person name="Guillou S."/>
            <person name="Cros-Aarteil S."/>
            <person name="Calhoun S."/>
            <person name="Haridas S."/>
            <person name="Kuo A."/>
            <person name="Pangilinan J."/>
            <person name="Riley R."/>
            <person name="Labutti K."/>
            <person name="Andreopoulos B."/>
            <person name="Lipzen A."/>
            <person name="Chen C."/>
            <person name="Yanf M."/>
            <person name="Daum C."/>
            <person name="Ng V."/>
            <person name="Clum A."/>
            <person name="Steindorff A."/>
            <person name="Ohm R."/>
            <person name="Martin F."/>
            <person name="Silar P."/>
            <person name="Natvig D."/>
            <person name="Lalanne C."/>
            <person name="Gautier V."/>
            <person name="Ament-Velasquez S.L."/>
            <person name="Kruys A."/>
            <person name="Hutchinson M.I."/>
            <person name="Powell A.J."/>
            <person name="Barry K."/>
            <person name="Miller A.N."/>
            <person name="Grigoriev I.V."/>
            <person name="Debuchy R."/>
            <person name="Gladieux P."/>
            <person name="Thoren M.H."/>
            <person name="Johannesson H."/>
        </authorList>
    </citation>
    <scope>NUCLEOTIDE SEQUENCE</scope>
    <source>
        <strain evidence="9">PSN324</strain>
    </source>
</reference>
<dbReference type="InterPro" id="IPR036396">
    <property type="entry name" value="Cyt_P450_sf"/>
</dbReference>
<evidence type="ECO:0000256" key="1">
    <source>
        <dbReference type="ARBA" id="ARBA00001971"/>
    </source>
</evidence>
<dbReference type="PRINTS" id="PR00385">
    <property type="entry name" value="P450"/>
</dbReference>
<keyword evidence="10" id="KW-1185">Reference proteome</keyword>
<keyword evidence="7" id="KW-0503">Monooxygenase</keyword>
<evidence type="ECO:0000313" key="9">
    <source>
        <dbReference type="EMBL" id="KAK4456724.1"/>
    </source>
</evidence>
<keyword evidence="7" id="KW-0560">Oxidoreductase</keyword>
<dbReference type="InterPro" id="IPR050121">
    <property type="entry name" value="Cytochrome_P450_monoxygenase"/>
</dbReference>
<keyword evidence="8" id="KW-1133">Transmembrane helix</keyword>
<dbReference type="CDD" id="cd11070">
    <property type="entry name" value="CYP56-like"/>
    <property type="match status" value="1"/>
</dbReference>
<reference evidence="9" key="1">
    <citation type="journal article" date="2023" name="Mol. Phylogenet. Evol.">
        <title>Genome-scale phylogeny and comparative genomics of the fungal order Sordariales.</title>
        <authorList>
            <person name="Hensen N."/>
            <person name="Bonometti L."/>
            <person name="Westerberg I."/>
            <person name="Brannstrom I.O."/>
            <person name="Guillou S."/>
            <person name="Cros-Aarteil S."/>
            <person name="Calhoun S."/>
            <person name="Haridas S."/>
            <person name="Kuo A."/>
            <person name="Mondo S."/>
            <person name="Pangilinan J."/>
            <person name="Riley R."/>
            <person name="LaButti K."/>
            <person name="Andreopoulos B."/>
            <person name="Lipzen A."/>
            <person name="Chen C."/>
            <person name="Yan M."/>
            <person name="Daum C."/>
            <person name="Ng V."/>
            <person name="Clum A."/>
            <person name="Steindorff A."/>
            <person name="Ohm R.A."/>
            <person name="Martin F."/>
            <person name="Silar P."/>
            <person name="Natvig D.O."/>
            <person name="Lalanne C."/>
            <person name="Gautier V."/>
            <person name="Ament-Velasquez S.L."/>
            <person name="Kruys A."/>
            <person name="Hutchinson M.I."/>
            <person name="Powell A.J."/>
            <person name="Barry K."/>
            <person name="Miller A.N."/>
            <person name="Grigoriev I.V."/>
            <person name="Debuchy R."/>
            <person name="Gladieux P."/>
            <person name="Hiltunen Thoren M."/>
            <person name="Johannesson H."/>
        </authorList>
    </citation>
    <scope>NUCLEOTIDE SEQUENCE</scope>
    <source>
        <strain evidence="9">PSN324</strain>
    </source>
</reference>
<keyword evidence="8" id="KW-0812">Transmembrane</keyword>
<dbReference type="GO" id="GO:0020037">
    <property type="term" value="F:heme binding"/>
    <property type="evidence" value="ECO:0007669"/>
    <property type="project" value="InterPro"/>
</dbReference>
<dbReference type="GO" id="GO:0005506">
    <property type="term" value="F:iron ion binding"/>
    <property type="evidence" value="ECO:0007669"/>
    <property type="project" value="InterPro"/>
</dbReference>